<comment type="similarity">
    <text evidence="13">Belongs to the aconitase/IPM isomerase family. LeuC type 1 subfamily.</text>
</comment>
<evidence type="ECO:0000256" key="9">
    <source>
        <dbReference type="ARBA" id="ARBA00023004"/>
    </source>
</evidence>
<evidence type="ECO:0000256" key="7">
    <source>
        <dbReference type="ARBA" id="ARBA00022605"/>
    </source>
</evidence>
<accession>A0ABT6N4Q8</accession>
<keyword evidence="9 13" id="KW-0408">Iron</keyword>
<evidence type="ECO:0000313" key="16">
    <source>
        <dbReference type="Proteomes" id="UP001160625"/>
    </source>
</evidence>
<dbReference type="InterPro" id="IPR004430">
    <property type="entry name" value="3-IsopropMal_deHydase_lsu"/>
</dbReference>
<dbReference type="PRINTS" id="PR00415">
    <property type="entry name" value="ACONITASE"/>
</dbReference>
<evidence type="ECO:0000256" key="3">
    <source>
        <dbReference type="ARBA" id="ARBA00004729"/>
    </source>
</evidence>
<evidence type="ECO:0000256" key="2">
    <source>
        <dbReference type="ARBA" id="ARBA00002695"/>
    </source>
</evidence>
<comment type="caution">
    <text evidence="15">The sequence shown here is derived from an EMBL/GenBank/DDBJ whole genome shotgun (WGS) entry which is preliminary data.</text>
</comment>
<dbReference type="InterPro" id="IPR033941">
    <property type="entry name" value="IPMI_cat"/>
</dbReference>
<comment type="cofactor">
    <cofactor evidence="13">
        <name>[4Fe-4S] cluster</name>
        <dbReference type="ChEBI" id="CHEBI:49883"/>
    </cofactor>
    <text evidence="13">Binds 1 [4Fe-4S] cluster per subunit.</text>
</comment>
<keyword evidence="6 13" id="KW-0004">4Fe-4S</keyword>
<reference evidence="15" key="1">
    <citation type="submission" date="2023-04" db="EMBL/GenBank/DDBJ databases">
        <title>Sphingomonas sp. MAHUQ-71 isolated from rice field.</title>
        <authorList>
            <person name="Huq M.A."/>
        </authorList>
    </citation>
    <scope>NUCLEOTIDE SEQUENCE</scope>
    <source>
        <strain evidence="15">MAHUQ-71</strain>
    </source>
</reference>
<evidence type="ECO:0000313" key="15">
    <source>
        <dbReference type="EMBL" id="MDH7639561.1"/>
    </source>
</evidence>
<keyword evidence="16" id="KW-1185">Reference proteome</keyword>
<feature type="binding site" evidence="13">
    <location>
        <position position="358"/>
    </location>
    <ligand>
        <name>[4Fe-4S] cluster</name>
        <dbReference type="ChEBI" id="CHEBI:49883"/>
    </ligand>
</feature>
<dbReference type="Gene3D" id="3.30.499.10">
    <property type="entry name" value="Aconitase, domain 3"/>
    <property type="match status" value="2"/>
</dbReference>
<dbReference type="RefSeq" id="WP_281044826.1">
    <property type="nucleotide sequence ID" value="NZ_JARYGZ010000001.1"/>
</dbReference>
<feature type="binding site" evidence="13">
    <location>
        <position position="419"/>
    </location>
    <ligand>
        <name>[4Fe-4S] cluster</name>
        <dbReference type="ChEBI" id="CHEBI:49883"/>
    </ligand>
</feature>
<proteinExistence type="inferred from homology"/>
<comment type="catalytic activity">
    <reaction evidence="1 13">
        <text>(2R,3S)-3-isopropylmalate = (2S)-2-isopropylmalate</text>
        <dbReference type="Rhea" id="RHEA:32287"/>
        <dbReference type="ChEBI" id="CHEBI:1178"/>
        <dbReference type="ChEBI" id="CHEBI:35121"/>
        <dbReference type="EC" id="4.2.1.33"/>
    </reaction>
</comment>
<dbReference type="EC" id="4.2.1.33" evidence="13"/>
<evidence type="ECO:0000256" key="10">
    <source>
        <dbReference type="ARBA" id="ARBA00023014"/>
    </source>
</evidence>
<keyword evidence="12 13" id="KW-0100">Branched-chain amino acid biosynthesis</keyword>
<keyword evidence="11 13" id="KW-0456">Lyase</keyword>
<dbReference type="NCBIfam" id="NF004016">
    <property type="entry name" value="PRK05478.1"/>
    <property type="match status" value="1"/>
</dbReference>
<organism evidence="15 16">
    <name type="scientific">Sphingomonas oryzagri</name>
    <dbReference type="NCBI Taxonomy" id="3042314"/>
    <lineage>
        <taxon>Bacteria</taxon>
        <taxon>Pseudomonadati</taxon>
        <taxon>Pseudomonadota</taxon>
        <taxon>Alphaproteobacteria</taxon>
        <taxon>Sphingomonadales</taxon>
        <taxon>Sphingomonadaceae</taxon>
        <taxon>Sphingomonas</taxon>
    </lineage>
</organism>
<dbReference type="GO" id="GO:0003861">
    <property type="term" value="F:3-isopropylmalate dehydratase activity"/>
    <property type="evidence" value="ECO:0007669"/>
    <property type="project" value="UniProtKB-EC"/>
</dbReference>
<dbReference type="SUPFAM" id="SSF53732">
    <property type="entry name" value="Aconitase iron-sulfur domain"/>
    <property type="match status" value="1"/>
</dbReference>
<sequence>MATESSPRTLYEKIWDAHVVQQRDDGTALLYIDRHLVHEVTSPQAFDGLRANDRKVRRPDLTLAVADHNIQTTARVDAAGKRLPVEDPQSAQQLAALVKNTRAFGVEYIEDLAPEQGIVHVVGPEQGFTLPGTTVVCGDSHTASHGALGALAFGIGTSEVEHVLATQTLLLKRSKSLEVRVDGPLGPGVTPKDVALAIVAALGAGGGAGYVAEYTGSVFREMSIEGRLTVCNMSIEAGARAGLVAPDDATFAYLKDKPRAPKGADWDKAVAWWRSLATDAGAVYDKVVTIDAATIVPLVTWGTSPDDSVPITGTVPDPASFTDPSRRAAAEKSLAYMGLTPGQRMQDVTVDRIFIGSCTNSRIEDLRAAAAIAKGRHIAGTIKQALVVPGSGLVKRQAEAEGLDRIFIEAGFEWREPGCSMCLAMNPDKVPAGERCASTSNRNFVGRQGPGARTHLLSPAMAAAAAVTGKLTDVRDIGVREIA</sequence>
<dbReference type="InterPro" id="IPR001030">
    <property type="entry name" value="Acoase/IPM_deHydtase_lsu_aba"/>
</dbReference>
<dbReference type="HAMAP" id="MF_01026">
    <property type="entry name" value="LeuC_type1"/>
    <property type="match status" value="1"/>
</dbReference>
<comment type="function">
    <text evidence="2 13">Catalyzes the isomerization between 2-isopropylmalate and 3-isopropylmalate, via the formation of 2-isopropylmaleate.</text>
</comment>
<dbReference type="PROSITE" id="PS00450">
    <property type="entry name" value="ACONITASE_1"/>
    <property type="match status" value="1"/>
</dbReference>
<evidence type="ECO:0000256" key="12">
    <source>
        <dbReference type="ARBA" id="ARBA00023304"/>
    </source>
</evidence>
<evidence type="ECO:0000256" key="11">
    <source>
        <dbReference type="ARBA" id="ARBA00023239"/>
    </source>
</evidence>
<evidence type="ECO:0000256" key="8">
    <source>
        <dbReference type="ARBA" id="ARBA00022723"/>
    </source>
</evidence>
<keyword evidence="5 13" id="KW-0432">Leucine biosynthesis</keyword>
<dbReference type="InterPro" id="IPR036008">
    <property type="entry name" value="Aconitase_4Fe-4S_dom"/>
</dbReference>
<dbReference type="PANTHER" id="PTHR43822">
    <property type="entry name" value="HOMOACONITASE, MITOCHONDRIAL-RELATED"/>
    <property type="match status" value="1"/>
</dbReference>
<dbReference type="Proteomes" id="UP001160625">
    <property type="component" value="Unassembled WGS sequence"/>
</dbReference>
<comment type="subunit">
    <text evidence="4 13">Heterodimer of LeuC and LeuD.</text>
</comment>
<gene>
    <name evidence="13 15" type="primary">leuC</name>
    <name evidence="15" type="ORF">QGN17_12550</name>
</gene>
<dbReference type="InterPro" id="IPR018136">
    <property type="entry name" value="Aconitase_4Fe-4S_BS"/>
</dbReference>
<dbReference type="CDD" id="cd01583">
    <property type="entry name" value="IPMI"/>
    <property type="match status" value="1"/>
</dbReference>
<feature type="binding site" evidence="13">
    <location>
        <position position="422"/>
    </location>
    <ligand>
        <name>[4Fe-4S] cluster</name>
        <dbReference type="ChEBI" id="CHEBI:49883"/>
    </ligand>
</feature>
<dbReference type="InterPro" id="IPR050067">
    <property type="entry name" value="IPM_dehydratase_rel_enz"/>
</dbReference>
<evidence type="ECO:0000256" key="1">
    <source>
        <dbReference type="ARBA" id="ARBA00000491"/>
    </source>
</evidence>
<keyword evidence="8 13" id="KW-0479">Metal-binding</keyword>
<dbReference type="PROSITE" id="PS01244">
    <property type="entry name" value="ACONITASE_2"/>
    <property type="match status" value="1"/>
</dbReference>
<evidence type="ECO:0000259" key="14">
    <source>
        <dbReference type="Pfam" id="PF00330"/>
    </source>
</evidence>
<evidence type="ECO:0000256" key="5">
    <source>
        <dbReference type="ARBA" id="ARBA00022430"/>
    </source>
</evidence>
<keyword evidence="10 13" id="KW-0411">Iron-sulfur</keyword>
<evidence type="ECO:0000256" key="6">
    <source>
        <dbReference type="ARBA" id="ARBA00022485"/>
    </source>
</evidence>
<comment type="pathway">
    <text evidence="3 13">Amino-acid biosynthesis; L-leucine biosynthesis; L-leucine from 3-methyl-2-oxobutanoate: step 2/4.</text>
</comment>
<dbReference type="EMBL" id="JARYGZ010000001">
    <property type="protein sequence ID" value="MDH7639561.1"/>
    <property type="molecule type" value="Genomic_DNA"/>
</dbReference>
<feature type="domain" description="Aconitase/3-isopropylmalate dehydratase large subunit alpha/beta/alpha" evidence="14">
    <location>
        <begin position="12"/>
        <end position="469"/>
    </location>
</feature>
<protein>
    <recommendedName>
        <fullName evidence="13">3-isopropylmalate dehydratase large subunit</fullName>
        <ecNumber evidence="13">4.2.1.33</ecNumber>
    </recommendedName>
    <alternativeName>
        <fullName evidence="13">Alpha-IPM isomerase</fullName>
        <shortName evidence="13">IPMI</shortName>
    </alternativeName>
    <alternativeName>
        <fullName evidence="13">Isopropylmalate isomerase</fullName>
    </alternativeName>
</protein>
<dbReference type="InterPro" id="IPR015931">
    <property type="entry name" value="Acnase/IPM_dHydase_lsu_aba_1/3"/>
</dbReference>
<dbReference type="Pfam" id="PF00330">
    <property type="entry name" value="Aconitase"/>
    <property type="match status" value="1"/>
</dbReference>
<evidence type="ECO:0000256" key="4">
    <source>
        <dbReference type="ARBA" id="ARBA00011271"/>
    </source>
</evidence>
<name>A0ABT6N4Q8_9SPHN</name>
<dbReference type="NCBIfam" id="TIGR00170">
    <property type="entry name" value="leuC"/>
    <property type="match status" value="1"/>
</dbReference>
<evidence type="ECO:0000256" key="13">
    <source>
        <dbReference type="HAMAP-Rule" id="MF_01026"/>
    </source>
</evidence>
<dbReference type="NCBIfam" id="NF009116">
    <property type="entry name" value="PRK12466.1"/>
    <property type="match status" value="1"/>
</dbReference>
<keyword evidence="7 13" id="KW-0028">Amino-acid biosynthesis</keyword>
<dbReference type="PANTHER" id="PTHR43822:SF9">
    <property type="entry name" value="3-ISOPROPYLMALATE DEHYDRATASE"/>
    <property type="match status" value="1"/>
</dbReference>